<dbReference type="InterPro" id="IPR045860">
    <property type="entry name" value="Snake_toxin-like_sf"/>
</dbReference>
<keyword evidence="7" id="KW-1015">Disulfide bond</keyword>
<evidence type="ECO:0000256" key="6">
    <source>
        <dbReference type="ARBA" id="ARBA00023136"/>
    </source>
</evidence>
<dbReference type="InterPro" id="IPR035076">
    <property type="entry name" value="Toxin/TOLIP"/>
</dbReference>
<evidence type="ECO:0000256" key="9">
    <source>
        <dbReference type="SAM" id="SignalP"/>
    </source>
</evidence>
<dbReference type="CDD" id="cd23543">
    <property type="entry name" value="TFP_LU_ECD_Ly6E"/>
    <property type="match status" value="1"/>
</dbReference>
<comment type="subcellular location">
    <subcellularLocation>
        <location evidence="1">Cell membrane</location>
    </subcellularLocation>
    <subcellularLocation>
        <location evidence="2">Secreted</location>
    </subcellularLocation>
</comment>
<name>A0A8D0GG70_SPHPU</name>
<dbReference type="FunFam" id="2.10.60.10:FF:000003">
    <property type="entry name" value="lymphocyte antigen 6E isoform X1"/>
    <property type="match status" value="1"/>
</dbReference>
<evidence type="ECO:0000256" key="5">
    <source>
        <dbReference type="ARBA" id="ARBA00022729"/>
    </source>
</evidence>
<evidence type="ECO:0000256" key="1">
    <source>
        <dbReference type="ARBA" id="ARBA00004236"/>
    </source>
</evidence>
<dbReference type="PANTHER" id="PTHR16983:SF30">
    <property type="entry name" value="LYMPHOCYTE ANTIGEN 6 COMPLEX, LOCUS E-RELATED"/>
    <property type="match status" value="1"/>
</dbReference>
<keyword evidence="12" id="KW-1185">Reference proteome</keyword>
<dbReference type="GO" id="GO:0030550">
    <property type="term" value="F:acetylcholine receptor inhibitor activity"/>
    <property type="evidence" value="ECO:0007669"/>
    <property type="project" value="TreeGrafter"/>
</dbReference>
<dbReference type="Proteomes" id="UP000694392">
    <property type="component" value="Unplaced"/>
</dbReference>
<dbReference type="InterPro" id="IPR051110">
    <property type="entry name" value="Ly-6/neurotoxin-like_GPI-ap"/>
</dbReference>
<keyword evidence="8" id="KW-0325">Glycoprotein</keyword>
<dbReference type="Ensembl" id="ENSSPUT00000008414.1">
    <property type="protein sequence ID" value="ENSSPUP00000007894.1"/>
    <property type="gene ID" value="ENSSPUG00000006104.1"/>
</dbReference>
<evidence type="ECO:0000256" key="3">
    <source>
        <dbReference type="ARBA" id="ARBA00022475"/>
    </source>
</evidence>
<evidence type="ECO:0000259" key="10">
    <source>
        <dbReference type="SMART" id="SM00134"/>
    </source>
</evidence>
<dbReference type="SMART" id="SM00134">
    <property type="entry name" value="LU"/>
    <property type="match status" value="1"/>
</dbReference>
<dbReference type="Gene3D" id="2.10.60.10">
    <property type="entry name" value="CD59"/>
    <property type="match status" value="1"/>
</dbReference>
<evidence type="ECO:0000256" key="8">
    <source>
        <dbReference type="ARBA" id="ARBA00023180"/>
    </source>
</evidence>
<keyword evidence="6" id="KW-0472">Membrane</keyword>
<feature type="chain" id="PRO_5034813439" evidence="9">
    <location>
        <begin position="22"/>
        <end position="127"/>
    </location>
</feature>
<sequence>MKPVFFVGCLAALLSAGPVHSLTCFSCDRQSSNLQCLGMTQCSSSDKYCVTTYFGGSYGGESTQSISKGCAPVCPQGGIDIGIVAASVRCCESFLCNISGASSVKTSYAVMAVGILTSFLYILRSGL</sequence>
<dbReference type="AlphaFoldDB" id="A0A8D0GG70"/>
<dbReference type="Pfam" id="PF00087">
    <property type="entry name" value="Toxin_TOLIP"/>
    <property type="match status" value="1"/>
</dbReference>
<accession>A0A8D0GG70</accession>
<organism evidence="11 12">
    <name type="scientific">Sphenodon punctatus</name>
    <name type="common">Tuatara</name>
    <name type="synonym">Hatteria punctata</name>
    <dbReference type="NCBI Taxonomy" id="8508"/>
    <lineage>
        <taxon>Eukaryota</taxon>
        <taxon>Metazoa</taxon>
        <taxon>Chordata</taxon>
        <taxon>Craniata</taxon>
        <taxon>Vertebrata</taxon>
        <taxon>Euteleostomi</taxon>
        <taxon>Lepidosauria</taxon>
        <taxon>Sphenodontia</taxon>
        <taxon>Sphenodontidae</taxon>
        <taxon>Sphenodon</taxon>
    </lineage>
</organism>
<keyword evidence="3" id="KW-1003">Cell membrane</keyword>
<evidence type="ECO:0000256" key="2">
    <source>
        <dbReference type="ARBA" id="ARBA00004613"/>
    </source>
</evidence>
<keyword evidence="5 9" id="KW-0732">Signal</keyword>
<evidence type="ECO:0000256" key="4">
    <source>
        <dbReference type="ARBA" id="ARBA00022525"/>
    </source>
</evidence>
<reference evidence="11" key="2">
    <citation type="submission" date="2025-09" db="UniProtKB">
        <authorList>
            <consortium name="Ensembl"/>
        </authorList>
    </citation>
    <scope>IDENTIFICATION</scope>
</reference>
<reference evidence="11" key="1">
    <citation type="submission" date="2025-08" db="UniProtKB">
        <authorList>
            <consortium name="Ensembl"/>
        </authorList>
    </citation>
    <scope>IDENTIFICATION</scope>
</reference>
<dbReference type="InterPro" id="IPR016054">
    <property type="entry name" value="LY6_UPA_recep-like"/>
</dbReference>
<dbReference type="GO" id="GO:0005886">
    <property type="term" value="C:plasma membrane"/>
    <property type="evidence" value="ECO:0007669"/>
    <property type="project" value="UniProtKB-SubCell"/>
</dbReference>
<protein>
    <submittedName>
        <fullName evidence="11">Lymphocyte antigen 6 family member E</fullName>
    </submittedName>
</protein>
<evidence type="ECO:0000256" key="7">
    <source>
        <dbReference type="ARBA" id="ARBA00023157"/>
    </source>
</evidence>
<dbReference type="GO" id="GO:0005576">
    <property type="term" value="C:extracellular region"/>
    <property type="evidence" value="ECO:0007669"/>
    <property type="project" value="UniProtKB-SubCell"/>
</dbReference>
<dbReference type="SUPFAM" id="SSF57302">
    <property type="entry name" value="Snake toxin-like"/>
    <property type="match status" value="1"/>
</dbReference>
<evidence type="ECO:0000313" key="12">
    <source>
        <dbReference type="Proteomes" id="UP000694392"/>
    </source>
</evidence>
<dbReference type="PANTHER" id="PTHR16983">
    <property type="entry name" value="UPAR/LY6 DOMAIN-CONTAINING PROTEIN"/>
    <property type="match status" value="1"/>
</dbReference>
<dbReference type="GeneTree" id="ENSGT00940000153378"/>
<proteinExistence type="predicted"/>
<evidence type="ECO:0000313" key="11">
    <source>
        <dbReference type="Ensembl" id="ENSSPUP00000007894.1"/>
    </source>
</evidence>
<keyword evidence="4" id="KW-0964">Secreted</keyword>
<feature type="domain" description="UPAR/Ly6" evidence="10">
    <location>
        <begin position="22"/>
        <end position="111"/>
    </location>
</feature>
<dbReference type="OMA" id="ANYCVTT"/>
<feature type="signal peptide" evidence="9">
    <location>
        <begin position="1"/>
        <end position="21"/>
    </location>
</feature>